<reference evidence="3" key="1">
    <citation type="submission" date="2022-04" db="EMBL/GenBank/DDBJ databases">
        <title>Tomato heritable bacteria conferring resistance against bacterial wilt.</title>
        <authorList>
            <person name="Yin J."/>
        </authorList>
    </citation>
    <scope>NUCLEOTIDE SEQUENCE</scope>
    <source>
        <strain evidence="3">Cra20</strain>
    </source>
</reference>
<dbReference type="InterPro" id="IPR012347">
    <property type="entry name" value="Ferritin-like"/>
</dbReference>
<comment type="caution">
    <text evidence="3">The sequence shown here is derived from an EMBL/GenBank/DDBJ whole genome shotgun (WGS) entry which is preliminary data.</text>
</comment>
<evidence type="ECO:0000259" key="2">
    <source>
        <dbReference type="Pfam" id="PF13628"/>
    </source>
</evidence>
<sequence>MKLLLACAGAAALAACSGTTMGAGGVTEMAADATPNDAPTYVAMAGSSDLYEIESSRLALQRAPSAAVKQFAQMMIDHHTMTTQQVTQAVQAAGMTPPPPSLLPPQRAMLDALQPASGAAFERLYVEQQRTAHRMALGLHQNHARNGDTAQLRQAASGAVPVVRRHIDHLAHLSPT</sequence>
<dbReference type="EMBL" id="JALMLT010000002">
    <property type="protein sequence ID" value="MDT8758827.1"/>
    <property type="molecule type" value="Genomic_DNA"/>
</dbReference>
<name>A0ABU3N2X0_9SPHN</name>
<protein>
    <submittedName>
        <fullName evidence="3">DUF4142 domain-containing protein</fullName>
    </submittedName>
</protein>
<feature type="domain" description="DUF4142" evidence="2">
    <location>
        <begin position="39"/>
        <end position="173"/>
    </location>
</feature>
<feature type="chain" id="PRO_5045056833" evidence="1">
    <location>
        <begin position="23"/>
        <end position="176"/>
    </location>
</feature>
<evidence type="ECO:0000313" key="3">
    <source>
        <dbReference type="EMBL" id="MDT8758827.1"/>
    </source>
</evidence>
<dbReference type="PROSITE" id="PS51257">
    <property type="entry name" value="PROKAR_LIPOPROTEIN"/>
    <property type="match status" value="1"/>
</dbReference>
<dbReference type="InterPro" id="IPR025419">
    <property type="entry name" value="DUF4142"/>
</dbReference>
<organism evidence="3">
    <name type="scientific">Sphingomonas psychrotolerans</name>
    <dbReference type="NCBI Taxonomy" id="1327635"/>
    <lineage>
        <taxon>Bacteria</taxon>
        <taxon>Pseudomonadati</taxon>
        <taxon>Pseudomonadota</taxon>
        <taxon>Alphaproteobacteria</taxon>
        <taxon>Sphingomonadales</taxon>
        <taxon>Sphingomonadaceae</taxon>
        <taxon>Sphingomonas</taxon>
    </lineage>
</organism>
<evidence type="ECO:0000256" key="1">
    <source>
        <dbReference type="SAM" id="SignalP"/>
    </source>
</evidence>
<dbReference type="PANTHER" id="PTHR38593:SF1">
    <property type="entry name" value="BLR2558 PROTEIN"/>
    <property type="match status" value="1"/>
</dbReference>
<dbReference type="Gene3D" id="1.20.1260.10">
    <property type="match status" value="1"/>
</dbReference>
<gene>
    <name evidence="3" type="ORF">MZO42_08975</name>
</gene>
<proteinExistence type="predicted"/>
<feature type="signal peptide" evidence="1">
    <location>
        <begin position="1"/>
        <end position="22"/>
    </location>
</feature>
<dbReference type="PANTHER" id="PTHR38593">
    <property type="entry name" value="BLR2558 PROTEIN"/>
    <property type="match status" value="1"/>
</dbReference>
<keyword evidence="1" id="KW-0732">Signal</keyword>
<accession>A0ABU3N2X0</accession>
<dbReference type="Pfam" id="PF13628">
    <property type="entry name" value="DUF4142"/>
    <property type="match status" value="1"/>
</dbReference>